<dbReference type="GO" id="GO:0008168">
    <property type="term" value="F:methyltransferase activity"/>
    <property type="evidence" value="ECO:0007669"/>
    <property type="project" value="InterPro"/>
</dbReference>
<comment type="similarity">
    <text evidence="2">Belongs to the TlyA family.</text>
</comment>
<evidence type="ECO:0000313" key="6">
    <source>
        <dbReference type="Proteomes" id="UP000233727"/>
    </source>
</evidence>
<dbReference type="PIRSF" id="PIRSF005578">
    <property type="entry name" value="TlyA"/>
    <property type="match status" value="1"/>
</dbReference>
<keyword evidence="1 3" id="KW-0694">RNA-binding</keyword>
<dbReference type="Proteomes" id="UP000233727">
    <property type="component" value="Unassembled WGS sequence"/>
</dbReference>
<evidence type="ECO:0000256" key="3">
    <source>
        <dbReference type="PROSITE-ProRule" id="PRU00182"/>
    </source>
</evidence>
<dbReference type="InterPro" id="IPR029063">
    <property type="entry name" value="SAM-dependent_MTases_sf"/>
</dbReference>
<organism evidence="5 6">
    <name type="scientific">Bifidobacterium thermophilum</name>
    <dbReference type="NCBI Taxonomy" id="33905"/>
    <lineage>
        <taxon>Bacteria</taxon>
        <taxon>Bacillati</taxon>
        <taxon>Actinomycetota</taxon>
        <taxon>Actinomycetes</taxon>
        <taxon>Bifidobacteriales</taxon>
        <taxon>Bifidobacteriaceae</taxon>
        <taxon>Bifidobacterium</taxon>
    </lineage>
</organism>
<gene>
    <name evidence="5" type="ORF">CQR47_1655</name>
</gene>
<dbReference type="AlphaFoldDB" id="A0A2N3QF82"/>
<dbReference type="PANTHER" id="PTHR32319:SF0">
    <property type="entry name" value="BACTERIAL HEMOLYSIN-LIKE PROTEIN"/>
    <property type="match status" value="1"/>
</dbReference>
<dbReference type="Pfam" id="PF01479">
    <property type="entry name" value="S4"/>
    <property type="match status" value="1"/>
</dbReference>
<comment type="caution">
    <text evidence="5">The sequence shown here is derived from an EMBL/GenBank/DDBJ whole genome shotgun (WGS) entry which is preliminary data.</text>
</comment>
<dbReference type="SUPFAM" id="SSF53335">
    <property type="entry name" value="S-adenosyl-L-methionine-dependent methyltransferases"/>
    <property type="match status" value="1"/>
</dbReference>
<proteinExistence type="inferred from homology"/>
<reference evidence="5 6" key="1">
    <citation type="submission" date="2017-10" db="EMBL/GenBank/DDBJ databases">
        <title>Bifidobacterium genomics.</title>
        <authorList>
            <person name="Lugli G.A."/>
            <person name="Milani C."/>
            <person name="Mancabelli L."/>
        </authorList>
    </citation>
    <scope>NUCLEOTIDE SEQUENCE [LARGE SCALE GENOMIC DNA]</scope>
    <source>
        <strain evidence="5 6">1542B</strain>
    </source>
</reference>
<dbReference type="GO" id="GO:0051301">
    <property type="term" value="P:cell division"/>
    <property type="evidence" value="ECO:0007669"/>
    <property type="project" value="UniProtKB-KW"/>
</dbReference>
<protein>
    <submittedName>
        <fullName evidence="5">Cell division protein FtsJ</fullName>
    </submittedName>
</protein>
<dbReference type="SUPFAM" id="SSF55174">
    <property type="entry name" value="Alpha-L RNA-binding motif"/>
    <property type="match status" value="1"/>
</dbReference>
<dbReference type="GO" id="GO:0003723">
    <property type="term" value="F:RNA binding"/>
    <property type="evidence" value="ECO:0007669"/>
    <property type="project" value="UniProtKB-KW"/>
</dbReference>
<dbReference type="Gene3D" id="3.40.50.150">
    <property type="entry name" value="Vaccinia Virus protein VP39"/>
    <property type="match status" value="1"/>
</dbReference>
<keyword evidence="5" id="KW-0132">Cell division</keyword>
<dbReference type="CDD" id="cd02440">
    <property type="entry name" value="AdoMet_MTases"/>
    <property type="match status" value="1"/>
</dbReference>
<dbReference type="InterPro" id="IPR047048">
    <property type="entry name" value="TlyA"/>
</dbReference>
<evidence type="ECO:0000313" key="5">
    <source>
        <dbReference type="EMBL" id="PKU89221.1"/>
    </source>
</evidence>
<dbReference type="Pfam" id="PF01728">
    <property type="entry name" value="FtsJ"/>
    <property type="match status" value="1"/>
</dbReference>
<dbReference type="SMART" id="SM00363">
    <property type="entry name" value="S4"/>
    <property type="match status" value="1"/>
</dbReference>
<dbReference type="EMBL" id="PCGY01000022">
    <property type="protein sequence ID" value="PKU89221.1"/>
    <property type="molecule type" value="Genomic_DNA"/>
</dbReference>
<dbReference type="InterPro" id="IPR036986">
    <property type="entry name" value="S4_RNA-bd_sf"/>
</dbReference>
<evidence type="ECO:0000256" key="1">
    <source>
        <dbReference type="ARBA" id="ARBA00022884"/>
    </source>
</evidence>
<accession>A0A2N3QF82</accession>
<dbReference type="CDD" id="cd00165">
    <property type="entry name" value="S4"/>
    <property type="match status" value="1"/>
</dbReference>
<keyword evidence="5" id="KW-0131">Cell cycle</keyword>
<dbReference type="InterPro" id="IPR002942">
    <property type="entry name" value="S4_RNA-bd"/>
</dbReference>
<dbReference type="InterPro" id="IPR002877">
    <property type="entry name" value="RNA_MeTrfase_FtsJ_dom"/>
</dbReference>
<dbReference type="NCBIfam" id="TIGR00478">
    <property type="entry name" value="tly"/>
    <property type="match status" value="1"/>
</dbReference>
<evidence type="ECO:0000259" key="4">
    <source>
        <dbReference type="SMART" id="SM00363"/>
    </source>
</evidence>
<dbReference type="Gene3D" id="3.10.290.10">
    <property type="entry name" value="RNA-binding S4 domain"/>
    <property type="match status" value="1"/>
</dbReference>
<evidence type="ECO:0000256" key="2">
    <source>
        <dbReference type="ARBA" id="ARBA00029460"/>
    </source>
</evidence>
<name>A0A2N3QF82_9BIFI</name>
<dbReference type="GO" id="GO:0032259">
    <property type="term" value="P:methylation"/>
    <property type="evidence" value="ECO:0007669"/>
    <property type="project" value="InterPro"/>
</dbReference>
<feature type="domain" description="RNA-binding S4" evidence="4">
    <location>
        <begin position="8"/>
        <end position="72"/>
    </location>
</feature>
<dbReference type="InterPro" id="IPR004538">
    <property type="entry name" value="Hemolysin_A/TlyA"/>
</dbReference>
<dbReference type="PANTHER" id="PTHR32319">
    <property type="entry name" value="BACTERIAL HEMOLYSIN-LIKE PROTEIN"/>
    <property type="match status" value="1"/>
</dbReference>
<sequence>MSASAAPVRLDIAIVDRGLAPTRTKSSRLIKDGHVTVNGKVQTKPSFAVRPSDAIDVDRGDDYVSRGAYKLVGAFEAFKDHGLPEPVGMSCLDIGASTGGFTQVLLRRGAARVIALDVGHGQLDQRIEADPRVTDMSGVNIRDVTGDDLPWSPDMIVSDVSFISLTYVIPVIARISRPGTHVVLLVKPQFEVGRGNLGKNGIVDDPQLREQALLRVSECAQNHAMTVCGTAVSPIEGTFGNVEYLLYLRTGQVRAAQ</sequence>
<dbReference type="STRING" id="33905.BTHE_0050"/>
<dbReference type="PROSITE" id="PS50889">
    <property type="entry name" value="S4"/>
    <property type="match status" value="1"/>
</dbReference>
<dbReference type="RefSeq" id="WP_101455376.1">
    <property type="nucleotide sequence ID" value="NZ_JBKZBB010000007.1"/>
</dbReference>